<evidence type="ECO:0008006" key="3">
    <source>
        <dbReference type="Google" id="ProtNLM"/>
    </source>
</evidence>
<gene>
    <name evidence="1" type="ORF">GCM10023185_03310</name>
</gene>
<reference evidence="2" key="1">
    <citation type="journal article" date="2019" name="Int. J. Syst. Evol. Microbiol.">
        <title>The Global Catalogue of Microorganisms (GCM) 10K type strain sequencing project: providing services to taxonomists for standard genome sequencing and annotation.</title>
        <authorList>
            <consortium name="The Broad Institute Genomics Platform"/>
            <consortium name="The Broad Institute Genome Sequencing Center for Infectious Disease"/>
            <person name="Wu L."/>
            <person name="Ma J."/>
        </authorList>
    </citation>
    <scope>NUCLEOTIDE SEQUENCE [LARGE SCALE GENOMIC DNA]</scope>
    <source>
        <strain evidence="2">JCM 17923</strain>
    </source>
</reference>
<comment type="caution">
    <text evidence="1">The sequence shown here is derived from an EMBL/GenBank/DDBJ whole genome shotgun (WGS) entry which is preliminary data.</text>
</comment>
<accession>A0ABP8HZ53</accession>
<evidence type="ECO:0000313" key="2">
    <source>
        <dbReference type="Proteomes" id="UP001501153"/>
    </source>
</evidence>
<keyword evidence="2" id="KW-1185">Reference proteome</keyword>
<sequence>MAVALPAPVLLVTTTVRVRVVPAKTGLALGLMEVSMPAAAQTVALLNKSRKAIAVPRKIVLVFIVAVKKGKIETI</sequence>
<evidence type="ECO:0000313" key="1">
    <source>
        <dbReference type="EMBL" id="GAA4347917.1"/>
    </source>
</evidence>
<protein>
    <recommendedName>
        <fullName evidence="3">Secreted protein</fullName>
    </recommendedName>
</protein>
<dbReference type="Proteomes" id="UP001501153">
    <property type="component" value="Unassembled WGS sequence"/>
</dbReference>
<proteinExistence type="predicted"/>
<dbReference type="EMBL" id="BAABGZ010000008">
    <property type="protein sequence ID" value="GAA4347917.1"/>
    <property type="molecule type" value="Genomic_DNA"/>
</dbReference>
<name>A0ABP8HZ53_9BACT</name>
<organism evidence="1 2">
    <name type="scientific">Hymenobacter saemangeumensis</name>
    <dbReference type="NCBI Taxonomy" id="1084522"/>
    <lineage>
        <taxon>Bacteria</taxon>
        <taxon>Pseudomonadati</taxon>
        <taxon>Bacteroidota</taxon>
        <taxon>Cytophagia</taxon>
        <taxon>Cytophagales</taxon>
        <taxon>Hymenobacteraceae</taxon>
        <taxon>Hymenobacter</taxon>
    </lineage>
</organism>